<proteinExistence type="predicted"/>
<sequence length="65" mass="7360">MWSIDGLKTFKHNQQVTLNRDDHPHKRFKKGDKGKVVGQFPGDLGLIVRLDSNSNEITVTANEID</sequence>
<reference evidence="2" key="1">
    <citation type="submission" date="2017-09" db="EMBL/GenBank/DDBJ databases">
        <title>Depth-based differentiation of microbial function through sediment-hosted aquifers and enrichment of novel symbionts in the deep terrestrial subsurface.</title>
        <authorList>
            <person name="Probst A.J."/>
            <person name="Ladd B."/>
            <person name="Jarett J.K."/>
            <person name="Geller-Mcgrath D.E."/>
            <person name="Sieber C.M.K."/>
            <person name="Emerson J.B."/>
            <person name="Anantharaman K."/>
            <person name="Thomas B.C."/>
            <person name="Malmstrom R."/>
            <person name="Stieglmeier M."/>
            <person name="Klingl A."/>
            <person name="Woyke T."/>
            <person name="Ryan C.M."/>
            <person name="Banfield J.F."/>
        </authorList>
    </citation>
    <scope>NUCLEOTIDE SEQUENCE [LARGE SCALE GENOMIC DNA]</scope>
</reference>
<dbReference type="Proteomes" id="UP000231071">
    <property type="component" value="Unassembled WGS sequence"/>
</dbReference>
<protein>
    <submittedName>
        <fullName evidence="1">Uncharacterized protein</fullName>
    </submittedName>
</protein>
<name>A0A2M7UKB9_9BACT</name>
<accession>A0A2M7UKB9</accession>
<comment type="caution">
    <text evidence="1">The sequence shown here is derived from an EMBL/GenBank/DDBJ whole genome shotgun (WGS) entry which is preliminary data.</text>
</comment>
<gene>
    <name evidence="1" type="ORF">COY09_00395</name>
</gene>
<organism evidence="1 2">
    <name type="scientific">Candidatus Portnoybacteria bacterium CG_4_10_14_0_2_um_filter_39_11</name>
    <dbReference type="NCBI Taxonomy" id="1974797"/>
    <lineage>
        <taxon>Bacteria</taxon>
        <taxon>Candidatus Portnoyibacteriota</taxon>
    </lineage>
</organism>
<evidence type="ECO:0000313" key="2">
    <source>
        <dbReference type="Proteomes" id="UP000231071"/>
    </source>
</evidence>
<evidence type="ECO:0000313" key="1">
    <source>
        <dbReference type="EMBL" id="PIZ71602.1"/>
    </source>
</evidence>
<dbReference type="EMBL" id="PFOI01000009">
    <property type="protein sequence ID" value="PIZ71602.1"/>
    <property type="molecule type" value="Genomic_DNA"/>
</dbReference>
<dbReference type="AlphaFoldDB" id="A0A2M7UKB9"/>